<dbReference type="EMBL" id="LXQA010305423">
    <property type="protein sequence ID" value="MCI42505.1"/>
    <property type="molecule type" value="Genomic_DNA"/>
</dbReference>
<sequence>DTENCFRLRDLIEDLIRSGHPRKFLDDAAKGHIALPKQERYQPKGKSEEENKGDKSRVAVNTIAGGGASNSARRCYVRRSTFEVLSIGRQTFSSIPDISFNAEDERDVMPHDDD</sequence>
<evidence type="ECO:0000256" key="1">
    <source>
        <dbReference type="SAM" id="MobiDB-lite"/>
    </source>
</evidence>
<proteinExistence type="predicted"/>
<keyword evidence="3" id="KW-1185">Reference proteome</keyword>
<feature type="non-terminal residue" evidence="2">
    <location>
        <position position="1"/>
    </location>
</feature>
<accession>A0A392S3N8</accession>
<organism evidence="2 3">
    <name type="scientific">Trifolium medium</name>
    <dbReference type="NCBI Taxonomy" id="97028"/>
    <lineage>
        <taxon>Eukaryota</taxon>
        <taxon>Viridiplantae</taxon>
        <taxon>Streptophyta</taxon>
        <taxon>Embryophyta</taxon>
        <taxon>Tracheophyta</taxon>
        <taxon>Spermatophyta</taxon>
        <taxon>Magnoliopsida</taxon>
        <taxon>eudicotyledons</taxon>
        <taxon>Gunneridae</taxon>
        <taxon>Pentapetalae</taxon>
        <taxon>rosids</taxon>
        <taxon>fabids</taxon>
        <taxon>Fabales</taxon>
        <taxon>Fabaceae</taxon>
        <taxon>Papilionoideae</taxon>
        <taxon>50 kb inversion clade</taxon>
        <taxon>NPAAA clade</taxon>
        <taxon>Hologalegina</taxon>
        <taxon>IRL clade</taxon>
        <taxon>Trifolieae</taxon>
        <taxon>Trifolium</taxon>
    </lineage>
</organism>
<evidence type="ECO:0000313" key="2">
    <source>
        <dbReference type="EMBL" id="MCI42505.1"/>
    </source>
</evidence>
<protein>
    <submittedName>
        <fullName evidence="2">Uncharacterized protein</fullName>
    </submittedName>
</protein>
<dbReference type="AlphaFoldDB" id="A0A392S3N8"/>
<name>A0A392S3N8_9FABA</name>
<feature type="region of interest" description="Disordered" evidence="1">
    <location>
        <begin position="27"/>
        <end position="70"/>
    </location>
</feature>
<dbReference type="Proteomes" id="UP000265520">
    <property type="component" value="Unassembled WGS sequence"/>
</dbReference>
<feature type="non-terminal residue" evidence="2">
    <location>
        <position position="114"/>
    </location>
</feature>
<reference evidence="2 3" key="1">
    <citation type="journal article" date="2018" name="Front. Plant Sci.">
        <title>Red Clover (Trifolium pratense) and Zigzag Clover (T. medium) - A Picture of Genomic Similarities and Differences.</title>
        <authorList>
            <person name="Dluhosova J."/>
            <person name="Istvanek J."/>
            <person name="Nedelnik J."/>
            <person name="Repkova J."/>
        </authorList>
    </citation>
    <scope>NUCLEOTIDE SEQUENCE [LARGE SCALE GENOMIC DNA]</scope>
    <source>
        <strain evidence="3">cv. 10/8</strain>
        <tissue evidence="2">Leaf</tissue>
    </source>
</reference>
<evidence type="ECO:0000313" key="3">
    <source>
        <dbReference type="Proteomes" id="UP000265520"/>
    </source>
</evidence>
<feature type="compositionally biased region" description="Basic and acidic residues" evidence="1">
    <location>
        <begin position="37"/>
        <end position="57"/>
    </location>
</feature>
<comment type="caution">
    <text evidence="2">The sequence shown here is derived from an EMBL/GenBank/DDBJ whole genome shotgun (WGS) entry which is preliminary data.</text>
</comment>